<name>A0ABN8HWY4_9NEOP</name>
<dbReference type="EMBL" id="OW152824">
    <property type="protein sequence ID" value="CAH2040458.1"/>
    <property type="molecule type" value="Genomic_DNA"/>
</dbReference>
<accession>A0ABN8HWY4</accession>
<sequence>MPRSQPNGRRRRRHRGTCLVRYPRGIYFRSHLTPRQVALAIEKRRRGVATMTLSGRQNHGLRVGWRWRCVGKISGRSGGKRRA</sequence>
<keyword evidence="2" id="KW-1185">Reference proteome</keyword>
<gene>
    <name evidence="1" type="ORF">IPOD504_LOCUS2581</name>
</gene>
<dbReference type="Proteomes" id="UP000837857">
    <property type="component" value="Chromosome 12"/>
</dbReference>
<proteinExistence type="predicted"/>
<evidence type="ECO:0000313" key="2">
    <source>
        <dbReference type="Proteomes" id="UP000837857"/>
    </source>
</evidence>
<protein>
    <submittedName>
        <fullName evidence="1">Uncharacterized protein</fullName>
    </submittedName>
</protein>
<organism evidence="1 2">
    <name type="scientific">Iphiclides podalirius</name>
    <name type="common">scarce swallowtail</name>
    <dbReference type="NCBI Taxonomy" id="110791"/>
    <lineage>
        <taxon>Eukaryota</taxon>
        <taxon>Metazoa</taxon>
        <taxon>Ecdysozoa</taxon>
        <taxon>Arthropoda</taxon>
        <taxon>Hexapoda</taxon>
        <taxon>Insecta</taxon>
        <taxon>Pterygota</taxon>
        <taxon>Neoptera</taxon>
        <taxon>Endopterygota</taxon>
        <taxon>Lepidoptera</taxon>
        <taxon>Glossata</taxon>
        <taxon>Ditrysia</taxon>
        <taxon>Papilionoidea</taxon>
        <taxon>Papilionidae</taxon>
        <taxon>Papilioninae</taxon>
        <taxon>Iphiclides</taxon>
    </lineage>
</organism>
<feature type="non-terminal residue" evidence="1">
    <location>
        <position position="1"/>
    </location>
</feature>
<evidence type="ECO:0000313" key="1">
    <source>
        <dbReference type="EMBL" id="CAH2040458.1"/>
    </source>
</evidence>
<reference evidence="1" key="1">
    <citation type="submission" date="2022-03" db="EMBL/GenBank/DDBJ databases">
        <authorList>
            <person name="Martin H S."/>
        </authorList>
    </citation>
    <scope>NUCLEOTIDE SEQUENCE</scope>
</reference>